<evidence type="ECO:0000256" key="3">
    <source>
        <dbReference type="ARBA" id="ARBA00022475"/>
    </source>
</evidence>
<proteinExistence type="inferred from homology"/>
<evidence type="ECO:0000256" key="4">
    <source>
        <dbReference type="ARBA" id="ARBA00022692"/>
    </source>
</evidence>
<evidence type="ECO:0000256" key="1">
    <source>
        <dbReference type="ARBA" id="ARBA00004651"/>
    </source>
</evidence>
<accession>A0A558DDL9</accession>
<name>A0A558DDL9_9GAMM</name>
<feature type="transmembrane region" description="Helical" evidence="7">
    <location>
        <begin position="67"/>
        <end position="88"/>
    </location>
</feature>
<dbReference type="GO" id="GO:0005886">
    <property type="term" value="C:plasma membrane"/>
    <property type="evidence" value="ECO:0007669"/>
    <property type="project" value="UniProtKB-SubCell"/>
</dbReference>
<gene>
    <name evidence="8" type="ORF">FHK82_03230</name>
</gene>
<dbReference type="PANTHER" id="PTHR30086">
    <property type="entry name" value="ARGININE EXPORTER PROTEIN ARGO"/>
    <property type="match status" value="1"/>
</dbReference>
<comment type="subcellular location">
    <subcellularLocation>
        <location evidence="1">Cell membrane</location>
        <topology evidence="1">Multi-pass membrane protein</topology>
    </subcellularLocation>
</comment>
<dbReference type="AlphaFoldDB" id="A0A558DDL9"/>
<comment type="similarity">
    <text evidence="2">Belongs to the Rht family.</text>
</comment>
<keyword evidence="5 7" id="KW-1133">Transmembrane helix</keyword>
<dbReference type="GO" id="GO:0042970">
    <property type="term" value="F:homoserine transmembrane transporter activity"/>
    <property type="evidence" value="ECO:0007669"/>
    <property type="project" value="TreeGrafter"/>
</dbReference>
<evidence type="ECO:0000256" key="7">
    <source>
        <dbReference type="SAM" id="Phobius"/>
    </source>
</evidence>
<sequence length="204" mass="22301">MFTTEFLITSLIIVMLPGTGVIYTVSTGLFVGHRASLAAALGCTFGSLPHLLISILGLSALLHLSAVAFQILKYLGALYLLYIAWTMWRDTGSLRIEERRCQQGMLNIAVKGFLINILNPKLSLFFVAFLPQFVPIGSVTPILDLSMLSSIFMLITLVVFVCYGLFAGTVRDYVIHSPRIVGRLQKSFAVAFAALGARLALAER</sequence>
<feature type="transmembrane region" description="Helical" evidence="7">
    <location>
        <begin position="37"/>
        <end position="61"/>
    </location>
</feature>
<dbReference type="PIRSF" id="PIRSF006324">
    <property type="entry name" value="LeuE"/>
    <property type="match status" value="1"/>
</dbReference>
<reference evidence="8 9" key="1">
    <citation type="submission" date="2019-07" db="EMBL/GenBank/DDBJ databases">
        <title>The pathways for chlorine oxyanion respiration interact through the shared metabolite chlorate.</title>
        <authorList>
            <person name="Barnum T.P."/>
            <person name="Cheng Y."/>
            <person name="Hill K.A."/>
            <person name="Lucas L.N."/>
            <person name="Carlson H.K."/>
            <person name="Coates J.D."/>
        </authorList>
    </citation>
    <scope>NUCLEOTIDE SEQUENCE [LARGE SCALE GENOMIC DNA]</scope>
    <source>
        <strain evidence="8">BK-3</strain>
    </source>
</reference>
<keyword evidence="6 7" id="KW-0472">Membrane</keyword>
<dbReference type="PANTHER" id="PTHR30086:SF14">
    <property type="entry name" value="HOMOSERINE_HOMOSERINE LACTONE EFFLUX PROTEIN"/>
    <property type="match status" value="1"/>
</dbReference>
<dbReference type="Proteomes" id="UP000317355">
    <property type="component" value="Unassembled WGS sequence"/>
</dbReference>
<feature type="transmembrane region" description="Helical" evidence="7">
    <location>
        <begin position="108"/>
        <end position="130"/>
    </location>
</feature>
<dbReference type="InterPro" id="IPR001123">
    <property type="entry name" value="LeuE-type"/>
</dbReference>
<dbReference type="Pfam" id="PF01810">
    <property type="entry name" value="LysE"/>
    <property type="match status" value="1"/>
</dbReference>
<evidence type="ECO:0000256" key="5">
    <source>
        <dbReference type="ARBA" id="ARBA00022989"/>
    </source>
</evidence>
<evidence type="ECO:0000313" key="9">
    <source>
        <dbReference type="Proteomes" id="UP000317355"/>
    </source>
</evidence>
<organism evidence="8 9">
    <name type="scientific">Sedimenticola thiotaurini</name>
    <dbReference type="NCBI Taxonomy" id="1543721"/>
    <lineage>
        <taxon>Bacteria</taxon>
        <taxon>Pseudomonadati</taxon>
        <taxon>Pseudomonadota</taxon>
        <taxon>Gammaproteobacteria</taxon>
        <taxon>Chromatiales</taxon>
        <taxon>Sedimenticolaceae</taxon>
        <taxon>Sedimenticola</taxon>
    </lineage>
</organism>
<feature type="transmembrane region" description="Helical" evidence="7">
    <location>
        <begin position="6"/>
        <end position="25"/>
    </location>
</feature>
<evidence type="ECO:0000313" key="8">
    <source>
        <dbReference type="EMBL" id="TVT59121.1"/>
    </source>
</evidence>
<protein>
    <submittedName>
        <fullName evidence="8">LysE family translocator</fullName>
    </submittedName>
</protein>
<comment type="caution">
    <text evidence="8">The sequence shown here is derived from an EMBL/GenBank/DDBJ whole genome shotgun (WGS) entry which is preliminary data.</text>
</comment>
<dbReference type="EMBL" id="VMRY01000005">
    <property type="protein sequence ID" value="TVT59121.1"/>
    <property type="molecule type" value="Genomic_DNA"/>
</dbReference>
<evidence type="ECO:0000256" key="6">
    <source>
        <dbReference type="ARBA" id="ARBA00023136"/>
    </source>
</evidence>
<keyword evidence="4 7" id="KW-0812">Transmembrane</keyword>
<keyword evidence="3" id="KW-1003">Cell membrane</keyword>
<evidence type="ECO:0000256" key="2">
    <source>
        <dbReference type="ARBA" id="ARBA00007928"/>
    </source>
</evidence>
<feature type="transmembrane region" description="Helical" evidence="7">
    <location>
        <begin position="150"/>
        <end position="170"/>
    </location>
</feature>